<keyword evidence="1" id="KW-1133">Transmembrane helix</keyword>
<evidence type="ECO:0000313" key="3">
    <source>
        <dbReference type="Proteomes" id="UP000218979"/>
    </source>
</evidence>
<name>A0ABX4I944_9LACT</name>
<sequence length="65" mass="7346">MLSGTSTGIFTSIIDVIILISWQLDVFKLLPSALLAFAIMIGNKLPCTVYWREKLKKRPLAKSFF</sequence>
<organism evidence="2 3">
    <name type="scientific">Pseudolactococcus chungangensis CAU 28 = DSM 22330</name>
    <dbReference type="NCBI Taxonomy" id="1122154"/>
    <lineage>
        <taxon>Bacteria</taxon>
        <taxon>Bacillati</taxon>
        <taxon>Bacillota</taxon>
        <taxon>Bacilli</taxon>
        <taxon>Lactobacillales</taxon>
        <taxon>Streptococcaceae</taxon>
        <taxon>Pseudolactococcus</taxon>
    </lineage>
</organism>
<reference evidence="2 3" key="1">
    <citation type="submission" date="2014-12" db="EMBL/GenBank/DDBJ databases">
        <title>Draft genome sequences of 10 type strains of Lactococcus.</title>
        <authorList>
            <person name="Sun Z."/>
            <person name="Zhong Z."/>
            <person name="Liu W."/>
            <person name="Zhang W."/>
            <person name="Zhang H."/>
        </authorList>
    </citation>
    <scope>NUCLEOTIDE SEQUENCE [LARGE SCALE GENOMIC DNA]</scope>
    <source>
        <strain evidence="2 3">DSM 22330</strain>
    </source>
</reference>
<proteinExistence type="predicted"/>
<feature type="transmembrane region" description="Helical" evidence="1">
    <location>
        <begin position="30"/>
        <end position="51"/>
    </location>
</feature>
<comment type="caution">
    <text evidence="2">The sequence shown here is derived from an EMBL/GenBank/DDBJ whole genome shotgun (WGS) entry which is preliminary data.</text>
</comment>
<evidence type="ECO:0000256" key="1">
    <source>
        <dbReference type="SAM" id="Phobius"/>
    </source>
</evidence>
<keyword evidence="1" id="KW-0472">Membrane</keyword>
<keyword evidence="1" id="KW-0812">Transmembrane</keyword>
<feature type="transmembrane region" description="Helical" evidence="1">
    <location>
        <begin position="7"/>
        <end position="24"/>
    </location>
</feature>
<accession>A0ABX4I944</accession>
<keyword evidence="3" id="KW-1185">Reference proteome</keyword>
<dbReference type="EMBL" id="JXJT01000011">
    <property type="protein sequence ID" value="PCS03032.1"/>
    <property type="molecule type" value="Genomic_DNA"/>
</dbReference>
<protein>
    <submittedName>
        <fullName evidence="2">Uncharacterized protein</fullName>
    </submittedName>
</protein>
<evidence type="ECO:0000313" key="2">
    <source>
        <dbReference type="EMBL" id="PCS03032.1"/>
    </source>
</evidence>
<dbReference type="Proteomes" id="UP000218979">
    <property type="component" value="Unassembled WGS sequence"/>
</dbReference>
<gene>
    <name evidence="2" type="ORF">RR45_GL000321</name>
</gene>